<dbReference type="Proteomes" id="UP000565455">
    <property type="component" value="Unassembled WGS sequence"/>
</dbReference>
<dbReference type="EMBL" id="JACJIM010000002">
    <property type="protein sequence ID" value="MBA9061935.1"/>
    <property type="molecule type" value="Genomic_DNA"/>
</dbReference>
<protein>
    <submittedName>
        <fullName evidence="1">Uncharacterized protein</fullName>
    </submittedName>
</protein>
<reference evidence="1 2" key="1">
    <citation type="submission" date="2020-08" db="EMBL/GenBank/DDBJ databases">
        <title>Genomic Encyclopedia of Type Strains, Phase IV (KMG-IV): sequencing the most valuable type-strain genomes for metagenomic binning, comparative biology and taxonomic classification.</title>
        <authorList>
            <person name="Goeker M."/>
        </authorList>
    </citation>
    <scope>NUCLEOTIDE SEQUENCE [LARGE SCALE GENOMIC DNA]</scope>
    <source>
        <strain evidence="1 2">DSM 5686</strain>
    </source>
</reference>
<name>A0ABR6D763_9HYPH</name>
<evidence type="ECO:0000313" key="1">
    <source>
        <dbReference type="EMBL" id="MBA9061935.1"/>
    </source>
</evidence>
<organism evidence="1 2">
    <name type="scientific">Methylobacterium fujisawaense</name>
    <dbReference type="NCBI Taxonomy" id="107400"/>
    <lineage>
        <taxon>Bacteria</taxon>
        <taxon>Pseudomonadati</taxon>
        <taxon>Pseudomonadota</taxon>
        <taxon>Alphaproteobacteria</taxon>
        <taxon>Hyphomicrobiales</taxon>
        <taxon>Methylobacteriaceae</taxon>
        <taxon>Methylobacterium</taxon>
    </lineage>
</organism>
<accession>A0ABR6D763</accession>
<sequence>MTDRAQSHGMPEDDPAGEEDVTLRLGRHAIQLLQAARDAGEPKLIAQAEAMAMAVGFVLASRIQDGMPETD</sequence>
<proteinExistence type="predicted"/>
<dbReference type="GeneID" id="96603049"/>
<keyword evidence="2" id="KW-1185">Reference proteome</keyword>
<gene>
    <name evidence="1" type="ORF">GGQ91_001312</name>
</gene>
<evidence type="ECO:0000313" key="2">
    <source>
        <dbReference type="Proteomes" id="UP000565455"/>
    </source>
</evidence>
<dbReference type="RefSeq" id="WP_182591614.1">
    <property type="nucleotide sequence ID" value="NZ_JACJIM010000002.1"/>
</dbReference>
<comment type="caution">
    <text evidence="1">The sequence shown here is derived from an EMBL/GenBank/DDBJ whole genome shotgun (WGS) entry which is preliminary data.</text>
</comment>